<keyword evidence="1" id="KW-0812">Transmembrane</keyword>
<keyword evidence="1" id="KW-0472">Membrane</keyword>
<feature type="transmembrane region" description="Helical" evidence="1">
    <location>
        <begin position="6"/>
        <end position="23"/>
    </location>
</feature>
<gene>
    <name evidence="2" type="ORF">Thi970DRAFT_03594</name>
</gene>
<dbReference type="EMBL" id="JH603170">
    <property type="protein sequence ID" value="EIC19982.1"/>
    <property type="molecule type" value="Genomic_DNA"/>
</dbReference>
<name>H8Z847_9GAMM</name>
<proteinExistence type="predicted"/>
<dbReference type="PANTHER" id="PTHR38602:SF1">
    <property type="entry name" value="INNER MEMBRANE PROTEIN"/>
    <property type="match status" value="1"/>
</dbReference>
<evidence type="ECO:0008006" key="4">
    <source>
        <dbReference type="Google" id="ProtNLM"/>
    </source>
</evidence>
<keyword evidence="3" id="KW-1185">Reference proteome</keyword>
<dbReference type="Pfam" id="PF09838">
    <property type="entry name" value="DUF2065"/>
    <property type="match status" value="1"/>
</dbReference>
<evidence type="ECO:0000313" key="3">
    <source>
        <dbReference type="Proteomes" id="UP000002964"/>
    </source>
</evidence>
<organism evidence="2 3">
    <name type="scientific">Thiorhodovibrio frisius</name>
    <dbReference type="NCBI Taxonomy" id="631362"/>
    <lineage>
        <taxon>Bacteria</taxon>
        <taxon>Pseudomonadati</taxon>
        <taxon>Pseudomonadota</taxon>
        <taxon>Gammaproteobacteria</taxon>
        <taxon>Chromatiales</taxon>
        <taxon>Chromatiaceae</taxon>
        <taxon>Thiorhodovibrio</taxon>
    </lineage>
</organism>
<keyword evidence="1" id="KW-1133">Transmembrane helix</keyword>
<evidence type="ECO:0000313" key="2">
    <source>
        <dbReference type="EMBL" id="EIC19982.1"/>
    </source>
</evidence>
<dbReference type="RefSeq" id="WP_009150385.1">
    <property type="nucleotide sequence ID" value="NZ_CP121471.1"/>
</dbReference>
<dbReference type="OrthoDB" id="9182237at2"/>
<dbReference type="HOGENOM" id="CLU_179416_1_1_6"/>
<accession>H8Z847</accession>
<dbReference type="STRING" id="631362.Thi970DRAFT_03594"/>
<dbReference type="Proteomes" id="UP000002964">
    <property type="component" value="Unassembled WGS sequence"/>
</dbReference>
<sequence length="61" mass="6884">MWHDFLAALALVFVIEGIMPFVAPRAMRQMMEDVARQTDRSLRIAGLLSMAGGVTLLYFVR</sequence>
<reference evidence="3" key="1">
    <citation type="submission" date="2011-06" db="EMBL/GenBank/DDBJ databases">
        <authorList>
            <consortium name="US DOE Joint Genome Institute (JGI-PGF)"/>
            <person name="Lucas S."/>
            <person name="Han J."/>
            <person name="Lapidus A."/>
            <person name="Cheng J.-F."/>
            <person name="Goodwin L."/>
            <person name="Pitluck S."/>
            <person name="Peters L."/>
            <person name="Land M.L."/>
            <person name="Hauser L."/>
            <person name="Vogl K."/>
            <person name="Liu Z."/>
            <person name="Overmann J."/>
            <person name="Frigaard N.-U."/>
            <person name="Bryant D.A."/>
            <person name="Woyke T.J."/>
        </authorList>
    </citation>
    <scope>NUCLEOTIDE SEQUENCE [LARGE SCALE GENOMIC DNA]</scope>
    <source>
        <strain evidence="3">970</strain>
    </source>
</reference>
<protein>
    <recommendedName>
        <fullName evidence="4">DUF2065 domain-containing protein</fullName>
    </recommendedName>
</protein>
<feature type="transmembrane region" description="Helical" evidence="1">
    <location>
        <begin position="44"/>
        <end position="60"/>
    </location>
</feature>
<dbReference type="AlphaFoldDB" id="H8Z847"/>
<reference evidence="2 3" key="2">
    <citation type="submission" date="2011-11" db="EMBL/GenBank/DDBJ databases">
        <authorList>
            <consortium name="US DOE Joint Genome Institute"/>
            <person name="Lucas S."/>
            <person name="Han J."/>
            <person name="Lapidus A."/>
            <person name="Cheng J.-F."/>
            <person name="Goodwin L."/>
            <person name="Pitluck S."/>
            <person name="Peters L."/>
            <person name="Ovchinnikova G."/>
            <person name="Zhang X."/>
            <person name="Detter J.C."/>
            <person name="Han C."/>
            <person name="Tapia R."/>
            <person name="Land M."/>
            <person name="Hauser L."/>
            <person name="Kyrpides N."/>
            <person name="Ivanova N."/>
            <person name="Pagani I."/>
            <person name="Vogl K."/>
            <person name="Liu Z."/>
            <person name="Overmann J."/>
            <person name="Frigaard N.-U."/>
            <person name="Bryant D."/>
            <person name="Woyke T."/>
        </authorList>
    </citation>
    <scope>NUCLEOTIDE SEQUENCE [LARGE SCALE GENOMIC DNA]</scope>
    <source>
        <strain evidence="2 3">970</strain>
    </source>
</reference>
<dbReference type="PANTHER" id="PTHR38602">
    <property type="entry name" value="INNER MEMBRANE PROTEIN-RELATED"/>
    <property type="match status" value="1"/>
</dbReference>
<dbReference type="InterPro" id="IPR019201">
    <property type="entry name" value="DUF2065"/>
</dbReference>
<evidence type="ECO:0000256" key="1">
    <source>
        <dbReference type="SAM" id="Phobius"/>
    </source>
</evidence>
<dbReference type="eggNOG" id="COG3242">
    <property type="taxonomic scope" value="Bacteria"/>
</dbReference>